<evidence type="ECO:0000259" key="12">
    <source>
        <dbReference type="PROSITE" id="PS51005"/>
    </source>
</evidence>
<dbReference type="InterPro" id="IPR011009">
    <property type="entry name" value="Kinase-like_dom_sf"/>
</dbReference>
<keyword evidence="7" id="KW-0472">Membrane</keyword>
<organism evidence="13">
    <name type="scientific">Hordeum vulgare subsp. vulgare</name>
    <name type="common">Domesticated barley</name>
    <dbReference type="NCBI Taxonomy" id="112509"/>
    <lineage>
        <taxon>Eukaryota</taxon>
        <taxon>Viridiplantae</taxon>
        <taxon>Streptophyta</taxon>
        <taxon>Embryophyta</taxon>
        <taxon>Tracheophyta</taxon>
        <taxon>Spermatophyta</taxon>
        <taxon>Magnoliopsida</taxon>
        <taxon>Liliopsida</taxon>
        <taxon>Poales</taxon>
        <taxon>Poaceae</taxon>
        <taxon>BOP clade</taxon>
        <taxon>Pooideae</taxon>
        <taxon>Triticodae</taxon>
        <taxon>Triticeae</taxon>
        <taxon>Hordeinae</taxon>
        <taxon>Hordeum</taxon>
    </lineage>
</organism>
<evidence type="ECO:0000256" key="8">
    <source>
        <dbReference type="ARBA" id="ARBA00023163"/>
    </source>
</evidence>
<dbReference type="Gene3D" id="2.170.150.80">
    <property type="entry name" value="NAC domain"/>
    <property type="match status" value="1"/>
</dbReference>
<keyword evidence="3" id="KW-0547">Nucleotide-binding</keyword>
<evidence type="ECO:0000256" key="3">
    <source>
        <dbReference type="ARBA" id="ARBA00022741"/>
    </source>
</evidence>
<keyword evidence="9" id="KW-0539">Nucleus</keyword>
<keyword evidence="4" id="KW-0067">ATP-binding</keyword>
<keyword evidence="8" id="KW-0804">Transcription</keyword>
<dbReference type="Pfam" id="PF00069">
    <property type="entry name" value="Pkinase"/>
    <property type="match status" value="1"/>
</dbReference>
<keyword evidence="5" id="KW-0805">Transcription regulation</keyword>
<feature type="region of interest" description="Disordered" evidence="10">
    <location>
        <begin position="1"/>
        <end position="34"/>
    </location>
</feature>
<dbReference type="GO" id="GO:0016020">
    <property type="term" value="C:membrane"/>
    <property type="evidence" value="ECO:0007669"/>
    <property type="project" value="UniProtKB-SubCell"/>
</dbReference>
<dbReference type="PANTHER" id="PTHR47985:SF7">
    <property type="entry name" value="OS03G0283900 PROTEIN"/>
    <property type="match status" value="1"/>
</dbReference>
<comment type="subcellular location">
    <subcellularLocation>
        <location evidence="1">Membrane</location>
    </subcellularLocation>
</comment>
<feature type="domain" description="Protein kinase" evidence="11">
    <location>
        <begin position="367"/>
        <end position="632"/>
    </location>
</feature>
<evidence type="ECO:0000256" key="10">
    <source>
        <dbReference type="SAM" id="MobiDB-lite"/>
    </source>
</evidence>
<dbReference type="InterPro" id="IPR036093">
    <property type="entry name" value="NAC_dom_sf"/>
</dbReference>
<dbReference type="PROSITE" id="PS51005">
    <property type="entry name" value="NAC"/>
    <property type="match status" value="1"/>
</dbReference>
<keyword evidence="2" id="KW-0808">Transferase</keyword>
<keyword evidence="2" id="KW-0723">Serine/threonine-protein kinase</keyword>
<evidence type="ECO:0000256" key="6">
    <source>
        <dbReference type="ARBA" id="ARBA00023125"/>
    </source>
</evidence>
<dbReference type="FunFam" id="3.30.200.20:FF:000162">
    <property type="entry name" value="Adenine nucleotide alpha hydrolase-like domain kinase"/>
    <property type="match status" value="1"/>
</dbReference>
<keyword evidence="2" id="KW-0418">Kinase</keyword>
<dbReference type="Gene3D" id="1.10.510.10">
    <property type="entry name" value="Transferase(Phosphotransferase) domain 1"/>
    <property type="match status" value="1"/>
</dbReference>
<feature type="domain" description="NAC" evidence="12">
    <location>
        <begin position="28"/>
        <end position="182"/>
    </location>
</feature>
<evidence type="ECO:0000256" key="9">
    <source>
        <dbReference type="ARBA" id="ARBA00023242"/>
    </source>
</evidence>
<dbReference type="SUPFAM" id="SSF101941">
    <property type="entry name" value="NAC domain"/>
    <property type="match status" value="1"/>
</dbReference>
<evidence type="ECO:0000313" key="13">
    <source>
        <dbReference type="EMBL" id="BAK05119.1"/>
    </source>
</evidence>
<evidence type="ECO:0000256" key="5">
    <source>
        <dbReference type="ARBA" id="ARBA00023015"/>
    </source>
</evidence>
<feature type="compositionally biased region" description="Low complexity" evidence="10">
    <location>
        <begin position="232"/>
        <end position="241"/>
    </location>
</feature>
<dbReference type="GO" id="GO:0006355">
    <property type="term" value="P:regulation of DNA-templated transcription"/>
    <property type="evidence" value="ECO:0007669"/>
    <property type="project" value="InterPro"/>
</dbReference>
<dbReference type="PANTHER" id="PTHR47985">
    <property type="entry name" value="OS07G0668900 PROTEIN"/>
    <property type="match status" value="1"/>
</dbReference>
<reference evidence="13" key="1">
    <citation type="journal article" date="2011" name="Plant Physiol.">
        <title>Comprehensive sequence analysis of 24,783 barley full-length cDNAs derived from 12 clone libraries.</title>
        <authorList>
            <person name="Matsumoto T."/>
            <person name="Tanaka T."/>
            <person name="Sakai H."/>
            <person name="Amano N."/>
            <person name="Kanamori H."/>
            <person name="Kurita K."/>
            <person name="Kikuta A."/>
            <person name="Kamiya K."/>
            <person name="Yamamoto M."/>
            <person name="Ikawa H."/>
            <person name="Fujii N."/>
            <person name="Hori K."/>
            <person name="Itoh T."/>
            <person name="Sato K."/>
        </authorList>
    </citation>
    <scope>NUCLEOTIDE SEQUENCE</scope>
    <source>
        <tissue evidence="13">Flower</tissue>
    </source>
</reference>
<evidence type="ECO:0000256" key="4">
    <source>
        <dbReference type="ARBA" id="ARBA00022840"/>
    </source>
</evidence>
<dbReference type="GO" id="GO:0005524">
    <property type="term" value="F:ATP binding"/>
    <property type="evidence" value="ECO:0007669"/>
    <property type="project" value="UniProtKB-KW"/>
</dbReference>
<sequence length="634" mass="68372">MEENQEERQAPAAAAAPARLPLPPPGPLPPPATDDGHLELLGVLRVRARGHPAWMLPRYINLGVDVYRFHPQDLVETYPPATAADGSSAVFFINIVHHTTATDHRSRRSVPGGTWTSDRAPVPLISGCIQGYRQAFSFKVSGPHVHGKRLRLGYLMQELTLPSDEGAMEGGDELVLSKVYPTLHGDVIGSDLASTSNKTRKIGAGSPAQEAVAPAASSNACFSSAPALRLGSSSPAAHRAPSPAPPLRLVPTPTSSAPPLRLVPTPTSSAPPLGQVPAPTSSAPPLGQVPAPTSSSHGTRIVLLEVADVPPVGEVFSPMKIYRASQRVGGRVVHLDCDDLFVLQKKKREATDISFTYEELNAATWGFPRDHLLGEGLLGKVYKGLLNRNAVAIRILNPGWQGSREFCTEVMVLSKMNHPNLVKLVGFCADDDRRLLVYEFMPLGSLETHIFDLPPDKKPLDWDTRMKILAGAAQGLKHLHVNCNPPVINCGVKCANILLGEGYHPKLSDFFVPSRVVGTPGYCAPEYLESGQLTTKSDVYSFGVVILEVITGRKAYPYSMGQNRMGAELTLIQWAANLIARKDFGTLVDQMLTNQYSITELCRALTIARMCLKGTASERPEMVDVAAALAYIST</sequence>
<proteinExistence type="evidence at transcript level"/>
<dbReference type="SUPFAM" id="SSF56112">
    <property type="entry name" value="Protein kinase-like (PK-like)"/>
    <property type="match status" value="1"/>
</dbReference>
<evidence type="ECO:0000259" key="11">
    <source>
        <dbReference type="PROSITE" id="PS50011"/>
    </source>
</evidence>
<dbReference type="Pfam" id="PF02365">
    <property type="entry name" value="NAM"/>
    <property type="match status" value="1"/>
</dbReference>
<dbReference type="InterPro" id="IPR003441">
    <property type="entry name" value="NAC-dom"/>
</dbReference>
<accession>F2ECP7</accession>
<dbReference type="PROSITE" id="PS50011">
    <property type="entry name" value="PROTEIN_KINASE_DOM"/>
    <property type="match status" value="1"/>
</dbReference>
<evidence type="ECO:0000256" key="7">
    <source>
        <dbReference type="ARBA" id="ARBA00023136"/>
    </source>
</evidence>
<feature type="region of interest" description="Disordered" evidence="10">
    <location>
        <begin position="231"/>
        <end position="294"/>
    </location>
</feature>
<evidence type="ECO:0000256" key="1">
    <source>
        <dbReference type="ARBA" id="ARBA00004370"/>
    </source>
</evidence>
<dbReference type="AlphaFoldDB" id="F2ECP7"/>
<feature type="compositionally biased region" description="Low complexity" evidence="10">
    <location>
        <begin position="10"/>
        <end position="19"/>
    </location>
</feature>
<dbReference type="InterPro" id="IPR000719">
    <property type="entry name" value="Prot_kinase_dom"/>
</dbReference>
<dbReference type="GO" id="GO:0004674">
    <property type="term" value="F:protein serine/threonine kinase activity"/>
    <property type="evidence" value="ECO:0007669"/>
    <property type="project" value="UniProtKB-KW"/>
</dbReference>
<dbReference type="Gene3D" id="3.30.200.20">
    <property type="entry name" value="Phosphorylase Kinase, domain 1"/>
    <property type="match status" value="1"/>
</dbReference>
<protein>
    <submittedName>
        <fullName evidence="13">Predicted protein</fullName>
    </submittedName>
</protein>
<dbReference type="EMBL" id="AK373922">
    <property type="protein sequence ID" value="BAK05119.1"/>
    <property type="molecule type" value="mRNA"/>
</dbReference>
<name>F2ECP7_HORVV</name>
<feature type="compositionally biased region" description="Pro residues" evidence="10">
    <location>
        <begin position="20"/>
        <end position="32"/>
    </location>
</feature>
<dbReference type="GO" id="GO:0003677">
    <property type="term" value="F:DNA binding"/>
    <property type="evidence" value="ECO:0007669"/>
    <property type="project" value="UniProtKB-KW"/>
</dbReference>
<keyword evidence="6" id="KW-0238">DNA-binding</keyword>
<evidence type="ECO:0000256" key="2">
    <source>
        <dbReference type="ARBA" id="ARBA00022527"/>
    </source>
</evidence>